<sequence length="291" mass="31297">MRRLTAPLESAEGGFAMLALDQRESLRQMFPSVNGQAATDEALREFKSTATRVLSPLTTAVLLDRLYGLTDTAPEGLRSSLIVAADVLVQPPGQPVQTTHLDPAVTPEYIRGTGAAAVKFLVIWEADGDPDERVRLVRSFLDLAAEAGVASLVEAIVRPAAGRTWEQEERHAAILQAARELSTLGGSIYKAEVPGYQPGDLSKVREQSERLSEIVPVPWVVLSNGVEREDFAGALREACLGGASGFLAGRAIWSDTVADPDPLGALTHRSAERLRALNAIVAETSRGRRRL</sequence>
<gene>
    <name evidence="3" type="ORF">SAMN05421869_119170</name>
</gene>
<dbReference type="GO" id="GO:1902777">
    <property type="term" value="P:6-sulfoquinovose(1-) catabolic process"/>
    <property type="evidence" value="ECO:0007669"/>
    <property type="project" value="TreeGrafter"/>
</dbReference>
<dbReference type="Proteomes" id="UP000199202">
    <property type="component" value="Unassembled WGS sequence"/>
</dbReference>
<dbReference type="InterPro" id="IPR013785">
    <property type="entry name" value="Aldolase_TIM"/>
</dbReference>
<dbReference type="AlphaFoldDB" id="A0A1G9FC97"/>
<evidence type="ECO:0000313" key="3">
    <source>
        <dbReference type="EMBL" id="SDK86029.1"/>
    </source>
</evidence>
<dbReference type="PANTHER" id="PTHR39340:SF1">
    <property type="entry name" value="SULFOFRUCTOSEPHOSPHATE ALDOLASE"/>
    <property type="match status" value="1"/>
</dbReference>
<organism evidence="3 4">
    <name type="scientific">Nonomuraea jiangxiensis</name>
    <dbReference type="NCBI Taxonomy" id="633440"/>
    <lineage>
        <taxon>Bacteria</taxon>
        <taxon>Bacillati</taxon>
        <taxon>Actinomycetota</taxon>
        <taxon>Actinomycetes</taxon>
        <taxon>Streptosporangiales</taxon>
        <taxon>Streptosporangiaceae</taxon>
        <taxon>Nonomuraea</taxon>
    </lineage>
</organism>
<protein>
    <submittedName>
        <fullName evidence="3">Sulfofructosephosphate aldolase</fullName>
    </submittedName>
</protein>
<evidence type="ECO:0000256" key="2">
    <source>
        <dbReference type="ARBA" id="ARBA00023239"/>
    </source>
</evidence>
<dbReference type="EMBL" id="FNDJ01000019">
    <property type="protein sequence ID" value="SDK86029.1"/>
    <property type="molecule type" value="Genomic_DNA"/>
</dbReference>
<dbReference type="InterPro" id="IPR050552">
    <property type="entry name" value="LacD_aldolase"/>
</dbReference>
<dbReference type="SMART" id="SM01133">
    <property type="entry name" value="DeoC"/>
    <property type="match status" value="1"/>
</dbReference>
<evidence type="ECO:0000313" key="4">
    <source>
        <dbReference type="Proteomes" id="UP000199202"/>
    </source>
</evidence>
<dbReference type="InterPro" id="IPR002915">
    <property type="entry name" value="DeoC/FbaB/LacD_aldolase"/>
</dbReference>
<dbReference type="RefSeq" id="WP_176993564.1">
    <property type="nucleotide sequence ID" value="NZ_FNDJ01000019.1"/>
</dbReference>
<name>A0A1G9FC97_9ACTN</name>
<dbReference type="Pfam" id="PF01791">
    <property type="entry name" value="DeoC"/>
    <property type="match status" value="1"/>
</dbReference>
<dbReference type="STRING" id="633440.SAMN05421869_119170"/>
<evidence type="ECO:0000256" key="1">
    <source>
        <dbReference type="ARBA" id="ARBA00008679"/>
    </source>
</evidence>
<dbReference type="Gene3D" id="3.20.20.70">
    <property type="entry name" value="Aldolase class I"/>
    <property type="match status" value="1"/>
</dbReference>
<dbReference type="GO" id="GO:0061595">
    <property type="term" value="F:6-deoxy-6-sulfofructose-1-phosphate aldolase activity"/>
    <property type="evidence" value="ECO:0007669"/>
    <property type="project" value="TreeGrafter"/>
</dbReference>
<reference evidence="3 4" key="1">
    <citation type="submission" date="2016-10" db="EMBL/GenBank/DDBJ databases">
        <authorList>
            <person name="de Groot N.N."/>
        </authorList>
    </citation>
    <scope>NUCLEOTIDE SEQUENCE [LARGE SCALE GENOMIC DNA]</scope>
    <source>
        <strain evidence="3 4">CGMCC 4.6533</strain>
    </source>
</reference>
<keyword evidence="4" id="KW-1185">Reference proteome</keyword>
<dbReference type="SUPFAM" id="SSF51569">
    <property type="entry name" value="Aldolase"/>
    <property type="match status" value="1"/>
</dbReference>
<accession>A0A1G9FC97</accession>
<dbReference type="PANTHER" id="PTHR39340">
    <property type="entry name" value="SULFOFRUCTOSEPHOSPHATE ALDOLASE"/>
    <property type="match status" value="1"/>
</dbReference>
<comment type="similarity">
    <text evidence="1">Belongs to the aldolase LacD family.</text>
</comment>
<proteinExistence type="inferred from homology"/>
<keyword evidence="2" id="KW-0456">Lyase</keyword>